<dbReference type="PANTHER" id="PTHR15863">
    <property type="entry name" value="MRN COMPLEX-INTERACTING PROTEIN"/>
    <property type="match status" value="1"/>
</dbReference>
<protein>
    <recommendedName>
        <fullName evidence="1">MRN complex-interacting protein N-terminal domain-containing protein</fullName>
    </recommendedName>
</protein>
<dbReference type="OrthoDB" id="5960226at2759"/>
<evidence type="ECO:0000313" key="3">
    <source>
        <dbReference type="Proteomes" id="UP000039324"/>
    </source>
</evidence>
<accession>A0A0G4IQ96</accession>
<dbReference type="GO" id="GO:0007095">
    <property type="term" value="P:mitotic G2 DNA damage checkpoint signaling"/>
    <property type="evidence" value="ECO:0007669"/>
    <property type="project" value="TreeGrafter"/>
</dbReference>
<dbReference type="GO" id="GO:0003682">
    <property type="term" value="F:chromatin binding"/>
    <property type="evidence" value="ECO:0007669"/>
    <property type="project" value="TreeGrafter"/>
</dbReference>
<keyword evidence="3" id="KW-1185">Reference proteome</keyword>
<proteinExistence type="predicted"/>
<dbReference type="PANTHER" id="PTHR15863:SF2">
    <property type="entry name" value="MRN COMPLEX-INTERACTING PROTEIN"/>
    <property type="match status" value="1"/>
</dbReference>
<organism evidence="2 3">
    <name type="scientific">Plasmodiophora brassicae</name>
    <name type="common">Clubroot disease agent</name>
    <dbReference type="NCBI Taxonomy" id="37360"/>
    <lineage>
        <taxon>Eukaryota</taxon>
        <taxon>Sar</taxon>
        <taxon>Rhizaria</taxon>
        <taxon>Endomyxa</taxon>
        <taxon>Phytomyxea</taxon>
        <taxon>Plasmodiophorida</taxon>
        <taxon>Plasmodiophoridae</taxon>
        <taxon>Plasmodiophora</taxon>
    </lineage>
</organism>
<dbReference type="Pfam" id="PF15749">
    <property type="entry name" value="MRNIP"/>
    <property type="match status" value="1"/>
</dbReference>
<dbReference type="EMBL" id="CDSF01000079">
    <property type="protein sequence ID" value="CEO97533.1"/>
    <property type="molecule type" value="Genomic_DNA"/>
</dbReference>
<evidence type="ECO:0000259" key="1">
    <source>
        <dbReference type="Pfam" id="PF15749"/>
    </source>
</evidence>
<dbReference type="GO" id="GO:0005634">
    <property type="term" value="C:nucleus"/>
    <property type="evidence" value="ECO:0007669"/>
    <property type="project" value="TreeGrafter"/>
</dbReference>
<reference evidence="2 3" key="1">
    <citation type="submission" date="2015-02" db="EMBL/GenBank/DDBJ databases">
        <authorList>
            <person name="Chooi Y.-H."/>
        </authorList>
    </citation>
    <scope>NUCLEOTIDE SEQUENCE [LARGE SCALE GENOMIC DNA]</scope>
    <source>
        <strain evidence="2">E3</strain>
    </source>
</reference>
<gene>
    <name evidence="2" type="ORF">PBRA_000879</name>
</gene>
<dbReference type="AlphaFoldDB" id="A0A0G4IQ96"/>
<feature type="non-terminal residue" evidence="2">
    <location>
        <position position="1"/>
    </location>
</feature>
<dbReference type="InterPro" id="IPR049472">
    <property type="entry name" value="MRNIP_N"/>
</dbReference>
<sequence>LRATRAGLAQGAAVRIRVTLDRGSGERGRAGPSRQRTSCPRRSTMEFVVVRCAECALFQTRQTRLDNRFACGVCSSRQSIRKVYARSASASHLRPVVQEMNGAAASADVRHDPCTDEDDVKHWWVVNPRSDREISRWAVYLNAEKDAHHHDHPIDQQSDGRCRSPVLGKVTRLDPSAKVVLASPHDGPKPLK</sequence>
<name>A0A0G4IQ96_PLABS</name>
<evidence type="ECO:0000313" key="2">
    <source>
        <dbReference type="EMBL" id="CEO97533.1"/>
    </source>
</evidence>
<dbReference type="InterPro" id="IPR032739">
    <property type="entry name" value="MRNIP"/>
</dbReference>
<feature type="domain" description="MRN complex-interacting protein N-terminal" evidence="1">
    <location>
        <begin position="49"/>
        <end position="112"/>
    </location>
</feature>
<dbReference type="Proteomes" id="UP000039324">
    <property type="component" value="Unassembled WGS sequence"/>
</dbReference>